<keyword evidence="5" id="KW-0813">Transport</keyword>
<keyword evidence="4 5" id="KW-0472">Membrane</keyword>
<dbReference type="OrthoDB" id="6270741at2759"/>
<organism evidence="9">
    <name type="scientific">Capitella teleta</name>
    <name type="common">Polychaete worm</name>
    <dbReference type="NCBI Taxonomy" id="283909"/>
    <lineage>
        <taxon>Eukaryota</taxon>
        <taxon>Metazoa</taxon>
        <taxon>Spiralia</taxon>
        <taxon>Lophotrochozoa</taxon>
        <taxon>Annelida</taxon>
        <taxon>Polychaeta</taxon>
        <taxon>Sedentaria</taxon>
        <taxon>Scolecida</taxon>
        <taxon>Capitellidae</taxon>
        <taxon>Capitella</taxon>
    </lineage>
</organism>
<dbReference type="Pfam" id="PF02931">
    <property type="entry name" value="Neur_chan_LBD"/>
    <property type="match status" value="1"/>
</dbReference>
<evidence type="ECO:0000313" key="9">
    <source>
        <dbReference type="EMBL" id="ELU15277.1"/>
    </source>
</evidence>
<evidence type="ECO:0000256" key="4">
    <source>
        <dbReference type="ARBA" id="ARBA00023136"/>
    </source>
</evidence>
<gene>
    <name evidence="9" type="ORF">CAPTEDRAFT_152663</name>
</gene>
<dbReference type="Pfam" id="PF02932">
    <property type="entry name" value="Neur_chan_memb"/>
    <property type="match status" value="1"/>
</dbReference>
<dbReference type="InterPro" id="IPR006202">
    <property type="entry name" value="Neur_chan_lig-bd"/>
</dbReference>
<dbReference type="CDD" id="cd19051">
    <property type="entry name" value="LGIC_TM_cation"/>
    <property type="match status" value="1"/>
</dbReference>
<accession>R7V9V0</accession>
<dbReference type="AlphaFoldDB" id="R7V9V0"/>
<dbReference type="PRINTS" id="PR00252">
    <property type="entry name" value="NRIONCHANNEL"/>
</dbReference>
<evidence type="ECO:0000259" key="7">
    <source>
        <dbReference type="Pfam" id="PF02931"/>
    </source>
</evidence>
<keyword evidence="5" id="KW-0407">Ion channel</keyword>
<evidence type="ECO:0008006" key="12">
    <source>
        <dbReference type="Google" id="ProtNLM"/>
    </source>
</evidence>
<dbReference type="Gene3D" id="1.20.58.390">
    <property type="entry name" value="Neurotransmitter-gated ion-channel transmembrane domain"/>
    <property type="match status" value="2"/>
</dbReference>
<dbReference type="PROSITE" id="PS00236">
    <property type="entry name" value="NEUROTR_ION_CHANNEL"/>
    <property type="match status" value="1"/>
</dbReference>
<sequence length="452" mass="52176">MHIKELDVRSQIFTTTGLLILEWMDERLRWSPEDHNDLKEIFIEAEKLWRPEFAVINGAEKIYEEYDPFRAVINYNGTVHWEPGGVFKTMCAIDITFYPFDEQMCKLQFGAWSYHTHKMNLYNSSTTVNKDTYNENGEWHIDRTEVLRETFAYECCPNEPFANVAFHIYLRRRHTFYVMNVILPSIMTSVLLLSIFFCTPGQKVQIGVVVLLSFRIFLLNVSADIPKTSDHIPLLGIYLTCTMAITTMSMVLTVFVLNLHHITDRPVPDWARRFILLYLARMLGMNATSPNATASSNDPLKRKPKADPAKDARMNNAFFRRRPSPLMEIDSEERSAIIELQHRNASPSNGGALPPHTHFDIPRAPNREGFTPDISVQSPMLSGYSRLHRAPESPSTPAEEKIEDYSKDWKRMAEVFDRLFFWLFLLAILISTLVLFHPLTNVFVTSSSASRR</sequence>
<dbReference type="SUPFAM" id="SSF90112">
    <property type="entry name" value="Neurotransmitter-gated ion-channel transmembrane pore"/>
    <property type="match status" value="1"/>
</dbReference>
<keyword evidence="2 5" id="KW-0812">Transmembrane</keyword>
<comment type="subcellular location">
    <subcellularLocation>
        <location evidence="1">Membrane</location>
        <topology evidence="1">Multi-pass membrane protein</topology>
    </subcellularLocation>
</comment>
<dbReference type="EnsemblMetazoa" id="CapteT152663">
    <property type="protein sequence ID" value="CapteP152663"/>
    <property type="gene ID" value="CapteG152663"/>
</dbReference>
<dbReference type="CDD" id="cd18997">
    <property type="entry name" value="LGIC_ECD_nAChR"/>
    <property type="match status" value="1"/>
</dbReference>
<feature type="transmembrane region" description="Helical" evidence="5">
    <location>
        <begin position="419"/>
        <end position="439"/>
    </location>
</feature>
<dbReference type="Gene3D" id="2.70.170.10">
    <property type="entry name" value="Neurotransmitter-gated ion-channel ligand-binding domain"/>
    <property type="match status" value="1"/>
</dbReference>
<dbReference type="InterPro" id="IPR006201">
    <property type="entry name" value="Neur_channel"/>
</dbReference>
<reference evidence="9 11" key="2">
    <citation type="journal article" date="2013" name="Nature">
        <title>Insights into bilaterian evolution from three spiralian genomes.</title>
        <authorList>
            <person name="Simakov O."/>
            <person name="Marletaz F."/>
            <person name="Cho S.J."/>
            <person name="Edsinger-Gonzales E."/>
            <person name="Havlak P."/>
            <person name="Hellsten U."/>
            <person name="Kuo D.H."/>
            <person name="Larsson T."/>
            <person name="Lv J."/>
            <person name="Arendt D."/>
            <person name="Savage R."/>
            <person name="Osoegawa K."/>
            <person name="de Jong P."/>
            <person name="Grimwood J."/>
            <person name="Chapman J.A."/>
            <person name="Shapiro H."/>
            <person name="Aerts A."/>
            <person name="Otillar R.P."/>
            <person name="Terry A.Y."/>
            <person name="Boore J.L."/>
            <person name="Grigoriev I.V."/>
            <person name="Lindberg D.R."/>
            <person name="Seaver E.C."/>
            <person name="Weisblat D.A."/>
            <person name="Putnam N.H."/>
            <person name="Rokhsar D.S."/>
        </authorList>
    </citation>
    <scope>NUCLEOTIDE SEQUENCE</scope>
    <source>
        <strain evidence="9 11">I ESC-2004</strain>
    </source>
</reference>
<feature type="region of interest" description="Disordered" evidence="6">
    <location>
        <begin position="290"/>
        <end position="317"/>
    </location>
</feature>
<proteinExistence type="inferred from homology"/>
<evidence type="ECO:0000313" key="11">
    <source>
        <dbReference type="Proteomes" id="UP000014760"/>
    </source>
</evidence>
<dbReference type="InterPro" id="IPR038050">
    <property type="entry name" value="Neuro_actylchol_rec"/>
</dbReference>
<dbReference type="EMBL" id="KB293867">
    <property type="protein sequence ID" value="ELU15277.1"/>
    <property type="molecule type" value="Genomic_DNA"/>
</dbReference>
<dbReference type="GO" id="GO:0016020">
    <property type="term" value="C:membrane"/>
    <property type="evidence" value="ECO:0007669"/>
    <property type="project" value="UniProtKB-SubCell"/>
</dbReference>
<dbReference type="FunFam" id="2.70.170.10:FF:000028">
    <property type="entry name" value="AcetylCholine Receptor"/>
    <property type="match status" value="1"/>
</dbReference>
<evidence type="ECO:0000313" key="10">
    <source>
        <dbReference type="EnsemblMetazoa" id="CapteP152663"/>
    </source>
</evidence>
<dbReference type="GO" id="GO:0005230">
    <property type="term" value="F:extracellular ligand-gated monoatomic ion channel activity"/>
    <property type="evidence" value="ECO:0007669"/>
    <property type="project" value="InterPro"/>
</dbReference>
<feature type="domain" description="Neurotransmitter-gated ion-channel ligand-binding" evidence="7">
    <location>
        <begin position="2"/>
        <end position="173"/>
    </location>
</feature>
<dbReference type="STRING" id="283909.R7V9V0"/>
<dbReference type="Proteomes" id="UP000014760">
    <property type="component" value="Unassembled WGS sequence"/>
</dbReference>
<evidence type="ECO:0000256" key="6">
    <source>
        <dbReference type="SAM" id="MobiDB-lite"/>
    </source>
</evidence>
<comment type="similarity">
    <text evidence="5">Belongs to the ligand-gated ion channel (TC 1.A.9) family.</text>
</comment>
<reference evidence="10" key="3">
    <citation type="submission" date="2015-06" db="UniProtKB">
        <authorList>
            <consortium name="EnsemblMetazoa"/>
        </authorList>
    </citation>
    <scope>IDENTIFICATION</scope>
</reference>
<keyword evidence="11" id="KW-1185">Reference proteome</keyword>
<feature type="transmembrane region" description="Helical" evidence="5">
    <location>
        <begin position="235"/>
        <end position="257"/>
    </location>
</feature>
<dbReference type="InterPro" id="IPR018000">
    <property type="entry name" value="Neurotransmitter_ion_chnl_CS"/>
</dbReference>
<protein>
    <recommendedName>
        <fullName evidence="12">Neurotransmitter-gated ion-channel ligand-binding domain-containing protein</fullName>
    </recommendedName>
</protein>
<dbReference type="InterPro" id="IPR036719">
    <property type="entry name" value="Neuro-gated_channel_TM_sf"/>
</dbReference>
<feature type="domain" description="Neurotransmitter-gated ion-channel transmembrane" evidence="8">
    <location>
        <begin position="181"/>
        <end position="436"/>
    </location>
</feature>
<reference evidence="11" key="1">
    <citation type="submission" date="2012-12" db="EMBL/GenBank/DDBJ databases">
        <authorList>
            <person name="Hellsten U."/>
            <person name="Grimwood J."/>
            <person name="Chapman J.A."/>
            <person name="Shapiro H."/>
            <person name="Aerts A."/>
            <person name="Otillar R.P."/>
            <person name="Terry A.Y."/>
            <person name="Boore J.L."/>
            <person name="Simakov O."/>
            <person name="Marletaz F."/>
            <person name="Cho S.-J."/>
            <person name="Edsinger-Gonzales E."/>
            <person name="Havlak P."/>
            <person name="Kuo D.-H."/>
            <person name="Larsson T."/>
            <person name="Lv J."/>
            <person name="Arendt D."/>
            <person name="Savage R."/>
            <person name="Osoegawa K."/>
            <person name="de Jong P."/>
            <person name="Lindberg D.R."/>
            <person name="Seaver E.C."/>
            <person name="Weisblat D.A."/>
            <person name="Putnam N.H."/>
            <person name="Grigoriev I.V."/>
            <person name="Rokhsar D.S."/>
        </authorList>
    </citation>
    <scope>NUCLEOTIDE SEQUENCE</scope>
    <source>
        <strain evidence="11">I ESC-2004</strain>
    </source>
</reference>
<feature type="transmembrane region" description="Helical" evidence="5">
    <location>
        <begin position="204"/>
        <end position="223"/>
    </location>
</feature>
<evidence type="ECO:0000259" key="8">
    <source>
        <dbReference type="Pfam" id="PF02932"/>
    </source>
</evidence>
<evidence type="ECO:0000256" key="2">
    <source>
        <dbReference type="ARBA" id="ARBA00022692"/>
    </source>
</evidence>
<dbReference type="SUPFAM" id="SSF63712">
    <property type="entry name" value="Nicotinic receptor ligand binding domain-like"/>
    <property type="match status" value="1"/>
</dbReference>
<dbReference type="HOGENOM" id="CLU_018074_0_1_1"/>
<name>R7V9V0_CAPTE</name>
<keyword evidence="3 5" id="KW-1133">Transmembrane helix</keyword>
<evidence type="ECO:0000256" key="3">
    <source>
        <dbReference type="ARBA" id="ARBA00022989"/>
    </source>
</evidence>
<feature type="compositionally biased region" description="Basic and acidic residues" evidence="6">
    <location>
        <begin position="299"/>
        <end position="313"/>
    </location>
</feature>
<feature type="transmembrane region" description="Helical" evidence="5">
    <location>
        <begin position="176"/>
        <end position="197"/>
    </location>
</feature>
<dbReference type="OMA" id="PSGQQDW"/>
<dbReference type="PANTHER" id="PTHR18945">
    <property type="entry name" value="NEUROTRANSMITTER GATED ION CHANNEL"/>
    <property type="match status" value="1"/>
</dbReference>
<dbReference type="EMBL" id="AMQN01004567">
    <property type="status" value="NOT_ANNOTATED_CDS"/>
    <property type="molecule type" value="Genomic_DNA"/>
</dbReference>
<evidence type="ECO:0000256" key="1">
    <source>
        <dbReference type="ARBA" id="ARBA00004141"/>
    </source>
</evidence>
<dbReference type="InterPro" id="IPR006029">
    <property type="entry name" value="Neurotrans-gated_channel_TM"/>
</dbReference>
<dbReference type="GO" id="GO:0004888">
    <property type="term" value="F:transmembrane signaling receptor activity"/>
    <property type="evidence" value="ECO:0007669"/>
    <property type="project" value="InterPro"/>
</dbReference>
<dbReference type="InterPro" id="IPR036734">
    <property type="entry name" value="Neur_chan_lig-bd_sf"/>
</dbReference>
<evidence type="ECO:0000256" key="5">
    <source>
        <dbReference type="RuleBase" id="RU000687"/>
    </source>
</evidence>
<keyword evidence="5" id="KW-0406">Ion transport</keyword>